<protein>
    <recommendedName>
        <fullName evidence="4">Peptidase M56 domain-containing protein</fullName>
    </recommendedName>
</protein>
<proteinExistence type="predicted"/>
<accession>A0A0K1Q5S7</accession>
<name>A0A0K1Q5S7_9BACT</name>
<dbReference type="EMBL" id="CP012333">
    <property type="protein sequence ID" value="AKV01084.1"/>
    <property type="molecule type" value="Genomic_DNA"/>
</dbReference>
<dbReference type="OrthoDB" id="5513625at2"/>
<feature type="transmembrane region" description="Helical" evidence="1">
    <location>
        <begin position="97"/>
        <end position="115"/>
    </location>
</feature>
<keyword evidence="1" id="KW-1133">Transmembrane helix</keyword>
<sequence>MSRSYPRTEAFLDEMRAEFPSFRIAKKRTSRLQRSIHIALALVTFGGQRVYLTQYHTVLFGVLWVPDAWDRMSDDDRYILLRHERIHLRQRRRMGDVAMAFVYLVPFCPLFLAYGRARIEWEAYIETIRATAEIKGVAEAASLREHIVARFTGPDYGWMWPFPKIVNRWFDEALADARAEFGR</sequence>
<evidence type="ECO:0008006" key="4">
    <source>
        <dbReference type="Google" id="ProtNLM"/>
    </source>
</evidence>
<evidence type="ECO:0000313" key="3">
    <source>
        <dbReference type="Proteomes" id="UP000064967"/>
    </source>
</evidence>
<evidence type="ECO:0000256" key="1">
    <source>
        <dbReference type="SAM" id="Phobius"/>
    </source>
</evidence>
<dbReference type="KEGG" id="llu:AKJ09_07747"/>
<reference evidence="2 3" key="1">
    <citation type="submission" date="2015-08" db="EMBL/GenBank/DDBJ databases">
        <authorList>
            <person name="Babu N.S."/>
            <person name="Beckwith C.J."/>
            <person name="Beseler K.G."/>
            <person name="Brison A."/>
            <person name="Carone J.V."/>
            <person name="Caskin T.P."/>
            <person name="Diamond M."/>
            <person name="Durham M.E."/>
            <person name="Foxe J.M."/>
            <person name="Go M."/>
            <person name="Henderson B.A."/>
            <person name="Jones I.B."/>
            <person name="McGettigan J.A."/>
            <person name="Micheletti S.J."/>
            <person name="Nasrallah M.E."/>
            <person name="Ortiz D."/>
            <person name="Piller C.R."/>
            <person name="Privatt S.R."/>
            <person name="Schneider S.L."/>
            <person name="Sharp S."/>
            <person name="Smith T.C."/>
            <person name="Stanton J.D."/>
            <person name="Ullery H.E."/>
            <person name="Wilson R.J."/>
            <person name="Serrano M.G."/>
            <person name="Buck G."/>
            <person name="Lee V."/>
            <person name="Wang Y."/>
            <person name="Carvalho R."/>
            <person name="Voegtly L."/>
            <person name="Shi R."/>
            <person name="Duckworth R."/>
            <person name="Johnson A."/>
            <person name="Loviza R."/>
            <person name="Walstead R."/>
            <person name="Shah Z."/>
            <person name="Kiflezghi M."/>
            <person name="Wade K."/>
            <person name="Ball S.L."/>
            <person name="Bradley K.W."/>
            <person name="Asai D.J."/>
            <person name="Bowman C.A."/>
            <person name="Russell D.A."/>
            <person name="Pope W.H."/>
            <person name="Jacobs-Sera D."/>
            <person name="Hendrix R.W."/>
            <person name="Hatfull G.F."/>
        </authorList>
    </citation>
    <scope>NUCLEOTIDE SEQUENCE [LARGE SCALE GENOMIC DNA]</scope>
    <source>
        <strain evidence="2 3">DSM 27648</strain>
    </source>
</reference>
<dbReference type="RefSeq" id="WP_146652248.1">
    <property type="nucleotide sequence ID" value="NZ_CP012333.1"/>
</dbReference>
<gene>
    <name evidence="2" type="ORF">AKJ09_07747</name>
</gene>
<keyword evidence="1" id="KW-0812">Transmembrane</keyword>
<dbReference type="AlphaFoldDB" id="A0A0K1Q5S7"/>
<dbReference type="STRING" id="1391654.AKJ09_07747"/>
<dbReference type="Proteomes" id="UP000064967">
    <property type="component" value="Chromosome"/>
</dbReference>
<organism evidence="2 3">
    <name type="scientific">Labilithrix luteola</name>
    <dbReference type="NCBI Taxonomy" id="1391654"/>
    <lineage>
        <taxon>Bacteria</taxon>
        <taxon>Pseudomonadati</taxon>
        <taxon>Myxococcota</taxon>
        <taxon>Polyangia</taxon>
        <taxon>Polyangiales</taxon>
        <taxon>Labilitrichaceae</taxon>
        <taxon>Labilithrix</taxon>
    </lineage>
</organism>
<evidence type="ECO:0000313" key="2">
    <source>
        <dbReference type="EMBL" id="AKV01084.1"/>
    </source>
</evidence>
<keyword evidence="3" id="KW-1185">Reference proteome</keyword>
<keyword evidence="1" id="KW-0472">Membrane</keyword>